<dbReference type="AlphaFoldDB" id="A0A4P6FCD7"/>
<evidence type="ECO:0000256" key="4">
    <source>
        <dbReference type="SAM" id="MobiDB-lite"/>
    </source>
</evidence>
<reference evidence="6 7" key="1">
    <citation type="submission" date="2019-01" db="EMBL/GenBank/DDBJ databases">
        <title>Genome sequencing of strain FW100M-8.</title>
        <authorList>
            <person name="Heo J."/>
            <person name="Kim S.-J."/>
            <person name="Kim J.-S."/>
            <person name="Hong S.-B."/>
            <person name="Kwon S.-W."/>
        </authorList>
    </citation>
    <scope>NUCLEOTIDE SEQUENCE [LARGE SCALE GENOMIC DNA]</scope>
    <source>
        <strain evidence="6 7">FW100M-8</strain>
    </source>
</reference>
<dbReference type="PANTHER" id="PTHR38011:SF7">
    <property type="entry name" value="2,5-DIAMINO-6-RIBOSYLAMINO-4(3H)-PYRIMIDINONE 5'-PHOSPHATE REDUCTASE"/>
    <property type="match status" value="1"/>
</dbReference>
<organism evidence="6 7">
    <name type="scientific">Agromyces protaetiae</name>
    <dbReference type="NCBI Taxonomy" id="2509455"/>
    <lineage>
        <taxon>Bacteria</taxon>
        <taxon>Bacillati</taxon>
        <taxon>Actinomycetota</taxon>
        <taxon>Actinomycetes</taxon>
        <taxon>Micrococcales</taxon>
        <taxon>Microbacteriaceae</taxon>
        <taxon>Agromyces</taxon>
    </lineage>
</organism>
<dbReference type="PANTHER" id="PTHR38011">
    <property type="entry name" value="DIHYDROFOLATE REDUCTASE FAMILY PROTEIN (AFU_ORTHOLOGUE AFUA_8G06820)"/>
    <property type="match status" value="1"/>
</dbReference>
<dbReference type="Gene3D" id="3.40.430.10">
    <property type="entry name" value="Dihydrofolate Reductase, subunit A"/>
    <property type="match status" value="1"/>
</dbReference>
<evidence type="ECO:0000259" key="5">
    <source>
        <dbReference type="Pfam" id="PF01872"/>
    </source>
</evidence>
<dbReference type="SUPFAM" id="SSF53597">
    <property type="entry name" value="Dihydrofolate reductase-like"/>
    <property type="match status" value="1"/>
</dbReference>
<proteinExistence type="predicted"/>
<dbReference type="InterPro" id="IPR002734">
    <property type="entry name" value="RibDG_C"/>
</dbReference>
<dbReference type="InterPro" id="IPR024072">
    <property type="entry name" value="DHFR-like_dom_sf"/>
</dbReference>
<comment type="pathway">
    <text evidence="1">Cofactor biosynthesis; riboflavin biosynthesis.</text>
</comment>
<dbReference type="Proteomes" id="UP000291259">
    <property type="component" value="Chromosome"/>
</dbReference>
<gene>
    <name evidence="6" type="ORF">ET445_08135</name>
</gene>
<evidence type="ECO:0000256" key="2">
    <source>
        <dbReference type="ARBA" id="ARBA00022857"/>
    </source>
</evidence>
<accession>A0A4P6FCD7</accession>
<dbReference type="OrthoDB" id="5243299at2"/>
<keyword evidence="3" id="KW-0560">Oxidoreductase</keyword>
<dbReference type="EMBL" id="CP035491">
    <property type="protein sequence ID" value="QAY73316.1"/>
    <property type="molecule type" value="Genomic_DNA"/>
</dbReference>
<evidence type="ECO:0000256" key="1">
    <source>
        <dbReference type="ARBA" id="ARBA00005104"/>
    </source>
</evidence>
<dbReference type="Pfam" id="PF01872">
    <property type="entry name" value="RibD_C"/>
    <property type="match status" value="1"/>
</dbReference>
<protein>
    <submittedName>
        <fullName evidence="6">Pyrimidine reductase family protein</fullName>
    </submittedName>
</protein>
<evidence type="ECO:0000313" key="6">
    <source>
        <dbReference type="EMBL" id="QAY73316.1"/>
    </source>
</evidence>
<dbReference type="GO" id="GO:0008703">
    <property type="term" value="F:5-amino-6-(5-phosphoribosylamino)uracil reductase activity"/>
    <property type="evidence" value="ECO:0007669"/>
    <property type="project" value="InterPro"/>
</dbReference>
<evidence type="ECO:0000313" key="7">
    <source>
        <dbReference type="Proteomes" id="UP000291259"/>
    </source>
</evidence>
<name>A0A4P6FCD7_9MICO</name>
<dbReference type="KEGG" id="agf:ET445_08135"/>
<evidence type="ECO:0000256" key="3">
    <source>
        <dbReference type="ARBA" id="ARBA00023002"/>
    </source>
</evidence>
<keyword evidence="2" id="KW-0521">NADP</keyword>
<feature type="domain" description="Bacterial bifunctional deaminase-reductase C-terminal" evidence="5">
    <location>
        <begin position="45"/>
        <end position="252"/>
    </location>
</feature>
<dbReference type="NCBIfam" id="NF010663">
    <property type="entry name" value="PRK14059.1-1"/>
    <property type="match status" value="1"/>
</dbReference>
<keyword evidence="7" id="KW-1185">Reference proteome</keyword>
<dbReference type="GO" id="GO:0009231">
    <property type="term" value="P:riboflavin biosynthetic process"/>
    <property type="evidence" value="ECO:0007669"/>
    <property type="project" value="InterPro"/>
</dbReference>
<dbReference type="InterPro" id="IPR050765">
    <property type="entry name" value="Riboflavin_Biosynth_HTPR"/>
</dbReference>
<feature type="region of interest" description="Disordered" evidence="4">
    <location>
        <begin position="1"/>
        <end position="25"/>
    </location>
</feature>
<sequence>MARARVLGAQPGGREPVNTPADAAASPVTRDSLLAAYAFDDRATPCVRMNFVSSLDGAVTIDGRSGGLGDAADRLALCVIRTLADVVLVGAGTVRAEGYGGVEVGADASAWRVTHGLEPQPRIAVVSRDLDLDPAHPFFAEAVTRPILVTCAGDAGDSGARAGRLASLEAVADVLVAGEQLVDLSAALDALADQGLRQVLCEGGPHLFGALLEADLVDELCLSLSPLLVGGAAGRIVQGASEASRAMRLVHAIPAGDLLLLRYARLMHSRA</sequence>